<protein>
    <submittedName>
        <fullName evidence="1">Uncharacterized protein</fullName>
    </submittedName>
</protein>
<reference evidence="1" key="2">
    <citation type="journal article" date="2015" name="Data Brief">
        <title>Shoot transcriptome of the giant reed, Arundo donax.</title>
        <authorList>
            <person name="Barrero R.A."/>
            <person name="Guerrero F.D."/>
            <person name="Moolhuijzen P."/>
            <person name="Goolsby J.A."/>
            <person name="Tidwell J."/>
            <person name="Bellgard S.E."/>
            <person name="Bellgard M.I."/>
        </authorList>
    </citation>
    <scope>NUCLEOTIDE SEQUENCE</scope>
    <source>
        <tissue evidence="1">Shoot tissue taken approximately 20 cm above the soil surface</tissue>
    </source>
</reference>
<reference evidence="1" key="1">
    <citation type="submission" date="2014-09" db="EMBL/GenBank/DDBJ databases">
        <authorList>
            <person name="Magalhaes I.L.F."/>
            <person name="Oliveira U."/>
            <person name="Santos F.R."/>
            <person name="Vidigal T.H.D.A."/>
            <person name="Brescovit A.D."/>
            <person name="Santos A.J."/>
        </authorList>
    </citation>
    <scope>NUCLEOTIDE SEQUENCE</scope>
    <source>
        <tissue evidence="1">Shoot tissue taken approximately 20 cm above the soil surface</tissue>
    </source>
</reference>
<dbReference type="AlphaFoldDB" id="A0A0A9B9F2"/>
<proteinExistence type="predicted"/>
<accession>A0A0A9B9F2</accession>
<name>A0A0A9B9F2_ARUDO</name>
<organism evidence="1">
    <name type="scientific">Arundo donax</name>
    <name type="common">Giant reed</name>
    <name type="synonym">Donax arundinaceus</name>
    <dbReference type="NCBI Taxonomy" id="35708"/>
    <lineage>
        <taxon>Eukaryota</taxon>
        <taxon>Viridiplantae</taxon>
        <taxon>Streptophyta</taxon>
        <taxon>Embryophyta</taxon>
        <taxon>Tracheophyta</taxon>
        <taxon>Spermatophyta</taxon>
        <taxon>Magnoliopsida</taxon>
        <taxon>Liliopsida</taxon>
        <taxon>Poales</taxon>
        <taxon>Poaceae</taxon>
        <taxon>PACMAD clade</taxon>
        <taxon>Arundinoideae</taxon>
        <taxon>Arundineae</taxon>
        <taxon>Arundo</taxon>
    </lineage>
</organism>
<sequence length="33" mass="4175">MSICWYQANVFHLHYRLFFYNNDSNLVKQVFYI</sequence>
<dbReference type="EMBL" id="GBRH01240035">
    <property type="protein sequence ID" value="JAD57860.1"/>
    <property type="molecule type" value="Transcribed_RNA"/>
</dbReference>
<evidence type="ECO:0000313" key="1">
    <source>
        <dbReference type="EMBL" id="JAD57860.1"/>
    </source>
</evidence>